<dbReference type="STRING" id="128390.A0A091ULR6"/>
<feature type="non-terminal residue" evidence="1">
    <location>
        <position position="95"/>
    </location>
</feature>
<dbReference type="EMBL" id="KL409753">
    <property type="protein sequence ID" value="KFQ91646.1"/>
    <property type="molecule type" value="Genomic_DNA"/>
</dbReference>
<gene>
    <name evidence="1" type="ORF">Y956_02978</name>
</gene>
<dbReference type="Proteomes" id="UP000053283">
    <property type="component" value="Unassembled WGS sequence"/>
</dbReference>
<evidence type="ECO:0000313" key="2">
    <source>
        <dbReference type="Proteomes" id="UP000053283"/>
    </source>
</evidence>
<accession>A0A091ULR6</accession>
<dbReference type="AlphaFoldDB" id="A0A091ULR6"/>
<evidence type="ECO:0000313" key="1">
    <source>
        <dbReference type="EMBL" id="KFQ91646.1"/>
    </source>
</evidence>
<protein>
    <submittedName>
        <fullName evidence="1">Uncharacterized protein</fullName>
    </submittedName>
</protein>
<reference evidence="1 2" key="1">
    <citation type="submission" date="2014-04" db="EMBL/GenBank/DDBJ databases">
        <title>Genome evolution of avian class.</title>
        <authorList>
            <person name="Zhang G."/>
            <person name="Li C."/>
        </authorList>
    </citation>
    <scope>NUCLEOTIDE SEQUENCE [LARGE SCALE GENOMIC DNA]</scope>
    <source>
        <strain evidence="1">BGI_Y956</strain>
    </source>
</reference>
<organism evidence="1 2">
    <name type="scientific">Nipponia nippon</name>
    <name type="common">Crested ibis</name>
    <name type="synonym">Ibis nippon</name>
    <dbReference type="NCBI Taxonomy" id="128390"/>
    <lineage>
        <taxon>Eukaryota</taxon>
        <taxon>Metazoa</taxon>
        <taxon>Chordata</taxon>
        <taxon>Craniata</taxon>
        <taxon>Vertebrata</taxon>
        <taxon>Euteleostomi</taxon>
        <taxon>Archelosauria</taxon>
        <taxon>Archosauria</taxon>
        <taxon>Dinosauria</taxon>
        <taxon>Saurischia</taxon>
        <taxon>Theropoda</taxon>
        <taxon>Coelurosauria</taxon>
        <taxon>Aves</taxon>
        <taxon>Neognathae</taxon>
        <taxon>Neoaves</taxon>
        <taxon>Aequornithes</taxon>
        <taxon>Pelecaniformes</taxon>
        <taxon>Threskiornithidae</taxon>
        <taxon>Nipponia</taxon>
    </lineage>
</organism>
<sequence>VIEETQSILTRGLETGVYHGGTPSLTRMKEQEKAMHFCRTQMDQLKTVRSQEMTHPVQYNTDQIHPLQKEKIAHSKFKGTDSIIGENGTSEEIQV</sequence>
<name>A0A091ULR6_NIPNI</name>
<proteinExistence type="predicted"/>
<keyword evidence="2" id="KW-1185">Reference proteome</keyword>
<feature type="non-terminal residue" evidence="1">
    <location>
        <position position="1"/>
    </location>
</feature>